<dbReference type="EC" id="1.11.1.6" evidence="9"/>
<evidence type="ECO:0000256" key="7">
    <source>
        <dbReference type="ARBA" id="ARBA00023324"/>
    </source>
</evidence>
<evidence type="ECO:0000256" key="10">
    <source>
        <dbReference type="RuleBase" id="RU004142"/>
    </source>
</evidence>
<keyword evidence="7 9" id="KW-0376">Hydrogen peroxide</keyword>
<feature type="compositionally biased region" description="Polar residues" evidence="11">
    <location>
        <begin position="1"/>
        <end position="21"/>
    </location>
</feature>
<comment type="catalytic activity">
    <reaction evidence="8 9">
        <text>2 H2O2 = O2 + 2 H2O</text>
        <dbReference type="Rhea" id="RHEA:20309"/>
        <dbReference type="ChEBI" id="CHEBI:15377"/>
        <dbReference type="ChEBI" id="CHEBI:15379"/>
        <dbReference type="ChEBI" id="CHEBI:16240"/>
        <dbReference type="EC" id="1.11.1.6"/>
    </reaction>
</comment>
<evidence type="ECO:0000256" key="4">
    <source>
        <dbReference type="ARBA" id="ARBA00022723"/>
    </source>
</evidence>
<dbReference type="InterPro" id="IPR040333">
    <property type="entry name" value="Catalase_3"/>
</dbReference>
<organism evidence="13 14">
    <name type="scientific">Cardiosporidium cionae</name>
    <dbReference type="NCBI Taxonomy" id="476202"/>
    <lineage>
        <taxon>Eukaryota</taxon>
        <taxon>Sar</taxon>
        <taxon>Alveolata</taxon>
        <taxon>Apicomplexa</taxon>
        <taxon>Aconoidasida</taxon>
        <taxon>Nephromycida</taxon>
        <taxon>Cardiosporidium</taxon>
    </lineage>
</organism>
<dbReference type="InterPro" id="IPR024708">
    <property type="entry name" value="Catalase_AS"/>
</dbReference>
<dbReference type="Gene3D" id="2.40.180.10">
    <property type="entry name" value="Catalase core domain"/>
    <property type="match status" value="1"/>
</dbReference>
<proteinExistence type="inferred from homology"/>
<comment type="similarity">
    <text evidence="1 9">Belongs to the catalase family.</text>
</comment>
<evidence type="ECO:0000256" key="2">
    <source>
        <dbReference type="ARBA" id="ARBA00022559"/>
    </source>
</evidence>
<dbReference type="PROSITE" id="PS00437">
    <property type="entry name" value="CATALASE_1"/>
    <property type="match status" value="1"/>
</dbReference>
<keyword evidence="14" id="KW-1185">Reference proteome</keyword>
<evidence type="ECO:0000256" key="11">
    <source>
        <dbReference type="SAM" id="MobiDB-lite"/>
    </source>
</evidence>
<dbReference type="SUPFAM" id="SSF56634">
    <property type="entry name" value="Heme-dependent catalase-like"/>
    <property type="match status" value="1"/>
</dbReference>
<dbReference type="InterPro" id="IPR024711">
    <property type="entry name" value="Catalase_clade1/3"/>
</dbReference>
<dbReference type="PROSITE" id="PS51402">
    <property type="entry name" value="CATALASE_3"/>
    <property type="match status" value="1"/>
</dbReference>
<dbReference type="Proteomes" id="UP000823046">
    <property type="component" value="Unassembled WGS sequence"/>
</dbReference>
<feature type="region of interest" description="Disordered" evidence="11">
    <location>
        <begin position="1"/>
        <end position="23"/>
    </location>
</feature>
<evidence type="ECO:0000259" key="12">
    <source>
        <dbReference type="SMART" id="SM01060"/>
    </source>
</evidence>
<dbReference type="InterPro" id="IPR010582">
    <property type="entry name" value="Catalase_immune_responsive"/>
</dbReference>
<dbReference type="PANTHER" id="PTHR11465:SF9">
    <property type="entry name" value="CATALASE"/>
    <property type="match status" value="1"/>
</dbReference>
<dbReference type="Pfam" id="PF06628">
    <property type="entry name" value="Catalase-rel"/>
    <property type="match status" value="1"/>
</dbReference>
<keyword evidence="2 9" id="KW-0575">Peroxidase</keyword>
<keyword evidence="3 9" id="KW-0349">Heme</keyword>
<evidence type="ECO:0000256" key="6">
    <source>
        <dbReference type="ARBA" id="ARBA00023004"/>
    </source>
</evidence>
<dbReference type="InterPro" id="IPR020835">
    <property type="entry name" value="Catalase_sf"/>
</dbReference>
<evidence type="ECO:0000256" key="8">
    <source>
        <dbReference type="ARBA" id="ARBA00049254"/>
    </source>
</evidence>
<evidence type="ECO:0000313" key="13">
    <source>
        <dbReference type="EMBL" id="KAF8822096.1"/>
    </source>
</evidence>
<dbReference type="InterPro" id="IPR002226">
    <property type="entry name" value="Catalase_haem_BS"/>
</dbReference>
<dbReference type="SMART" id="SM01060">
    <property type="entry name" value="Catalase"/>
    <property type="match status" value="1"/>
</dbReference>
<dbReference type="PRINTS" id="PR00067">
    <property type="entry name" value="CATALASE"/>
</dbReference>
<evidence type="ECO:0000256" key="3">
    <source>
        <dbReference type="ARBA" id="ARBA00022617"/>
    </source>
</evidence>
<sequence length="519" mass="58262">MEGTVQAAQSSVDTRNFTPSTEVPFKMGEIRPTITSSSGAPLDDNQNSISVGEYGPLVISDFHLIDKLAHFDRERIPERVVHAKGAGAYGYLEITHDITRYCKAKVFSHVGKKTPAFVRFSTVGGEKGSADTARDPRGFAIKMYTEEGNWDMVGNNTPVFFIRDPTKFPDFIHTQKRHPQTNIPDPNMFWDFLSLVPESIHQVTILFSDRGTPDGFRHMNGYSSHTFKFVNDGGEISLVQMHFKTDQGVKNLVAGEASRLASQDPDYATRDLFNAIAAKEYPSWTFYIQVMPLKDAANYKYNVYDITKIWPHSDYPLIPVGKLVLDRNPENYFSDVEQSAFSPAHLVPGIEASEDKMLQGRLFSYSDTHRHRLGGNYDQIPVNSSKNAARFDYANRDGFMNIDGNKGSTPNYEPNSVHGTAAQNPVYANAVAEASGIVARHPQLHPNSDYEQTGVLYRKVMTDTDRDHLITNIVGHLKNAMRHIQERQVNVFYRVDPEYGRRVCEGLGLPLSVLESSKL</sequence>
<keyword evidence="6 9" id="KW-0408">Iron</keyword>
<dbReference type="CDD" id="cd08156">
    <property type="entry name" value="catalase_clade_3"/>
    <property type="match status" value="1"/>
</dbReference>
<evidence type="ECO:0000313" key="14">
    <source>
        <dbReference type="Proteomes" id="UP000823046"/>
    </source>
</evidence>
<dbReference type="PROSITE" id="PS00438">
    <property type="entry name" value="CATALASE_2"/>
    <property type="match status" value="1"/>
</dbReference>
<dbReference type="PIRSF" id="PIRSF038928">
    <property type="entry name" value="Catalase_clade1-3"/>
    <property type="match status" value="1"/>
</dbReference>
<comment type="function">
    <text evidence="10">Catalyzes the degradation of hydrogen peroxide (H(2)O(2)) generated by peroxisomal oxidases to water and oxygen, thereby protecting cells from the toxic effects of hydrogen peroxide.</text>
</comment>
<protein>
    <recommendedName>
        <fullName evidence="9">Catalase</fullName>
        <ecNumber evidence="9">1.11.1.6</ecNumber>
    </recommendedName>
</protein>
<keyword evidence="5 9" id="KW-0560">Oxidoreductase</keyword>
<keyword evidence="4 9" id="KW-0479">Metal-binding</keyword>
<evidence type="ECO:0000256" key="9">
    <source>
        <dbReference type="RuleBase" id="RU000498"/>
    </source>
</evidence>
<reference evidence="13 14" key="1">
    <citation type="journal article" date="2020" name="bioRxiv">
        <title>Metabolic contributions of an alphaproteobacterial endosymbiont in the apicomplexan Cardiosporidium cionae.</title>
        <authorList>
            <person name="Hunter E.S."/>
            <person name="Paight C.J."/>
            <person name="Lane C.E."/>
        </authorList>
    </citation>
    <scope>NUCLEOTIDE SEQUENCE [LARGE SCALE GENOMIC DNA]</scope>
    <source>
        <strain evidence="13">ESH_2018</strain>
    </source>
</reference>
<dbReference type="PANTHER" id="PTHR11465">
    <property type="entry name" value="CATALASE"/>
    <property type="match status" value="1"/>
</dbReference>
<evidence type="ECO:0000256" key="1">
    <source>
        <dbReference type="ARBA" id="ARBA00005329"/>
    </source>
</evidence>
<dbReference type="Pfam" id="PF00199">
    <property type="entry name" value="Catalase"/>
    <property type="match status" value="1"/>
</dbReference>
<gene>
    <name evidence="13" type="ORF">IE077_001038</name>
</gene>
<dbReference type="InterPro" id="IPR018028">
    <property type="entry name" value="Catalase"/>
</dbReference>
<accession>A0ABQ7JDJ3</accession>
<name>A0ABQ7JDJ3_9APIC</name>
<feature type="domain" description="Catalase core" evidence="12">
    <location>
        <begin position="35"/>
        <end position="421"/>
    </location>
</feature>
<evidence type="ECO:0000256" key="5">
    <source>
        <dbReference type="ARBA" id="ARBA00023002"/>
    </source>
</evidence>
<dbReference type="InterPro" id="IPR011614">
    <property type="entry name" value="Catalase_core"/>
</dbReference>
<dbReference type="EMBL" id="JADAQX010000085">
    <property type="protein sequence ID" value="KAF8822096.1"/>
    <property type="molecule type" value="Genomic_DNA"/>
</dbReference>
<comment type="caution">
    <text evidence="13">The sequence shown here is derived from an EMBL/GenBank/DDBJ whole genome shotgun (WGS) entry which is preliminary data.</text>
</comment>